<keyword evidence="2" id="KW-1185">Reference proteome</keyword>
<dbReference type="InterPro" id="IPR036691">
    <property type="entry name" value="Endo/exonu/phosph_ase_sf"/>
</dbReference>
<accession>A0A1Q3D970</accession>
<proteinExistence type="predicted"/>
<evidence type="ECO:0000313" key="2">
    <source>
        <dbReference type="Proteomes" id="UP000187406"/>
    </source>
</evidence>
<dbReference type="PANTHER" id="PTHR33710">
    <property type="entry name" value="BNAC02G09200D PROTEIN"/>
    <property type="match status" value="1"/>
</dbReference>
<name>A0A1Q3D970_CEPFO</name>
<dbReference type="EMBL" id="BDDD01005069">
    <property type="protein sequence ID" value="GAV88798.1"/>
    <property type="molecule type" value="Genomic_DNA"/>
</dbReference>
<dbReference type="Proteomes" id="UP000187406">
    <property type="component" value="Unassembled WGS sequence"/>
</dbReference>
<dbReference type="AlphaFoldDB" id="A0A1Q3D970"/>
<protein>
    <submittedName>
        <fullName evidence="1">Exo_endo_phos domain-containing protein</fullName>
    </submittedName>
</protein>
<dbReference type="PANTHER" id="PTHR33710:SF77">
    <property type="entry name" value="DNASE I-LIKE SUPERFAMILY PROTEIN"/>
    <property type="match status" value="1"/>
</dbReference>
<reference evidence="2" key="1">
    <citation type="submission" date="2016-04" db="EMBL/GenBank/DDBJ databases">
        <title>Cephalotus genome sequencing.</title>
        <authorList>
            <person name="Fukushima K."/>
            <person name="Hasebe M."/>
            <person name="Fang X."/>
        </authorList>
    </citation>
    <scope>NUCLEOTIDE SEQUENCE [LARGE SCALE GENOMIC DNA]</scope>
    <source>
        <strain evidence="2">cv. St1</strain>
    </source>
</reference>
<feature type="non-terminal residue" evidence="1">
    <location>
        <position position="1"/>
    </location>
</feature>
<organism evidence="1 2">
    <name type="scientific">Cephalotus follicularis</name>
    <name type="common">Albany pitcher plant</name>
    <dbReference type="NCBI Taxonomy" id="3775"/>
    <lineage>
        <taxon>Eukaryota</taxon>
        <taxon>Viridiplantae</taxon>
        <taxon>Streptophyta</taxon>
        <taxon>Embryophyta</taxon>
        <taxon>Tracheophyta</taxon>
        <taxon>Spermatophyta</taxon>
        <taxon>Magnoliopsida</taxon>
        <taxon>eudicotyledons</taxon>
        <taxon>Gunneridae</taxon>
        <taxon>Pentapetalae</taxon>
        <taxon>rosids</taxon>
        <taxon>fabids</taxon>
        <taxon>Oxalidales</taxon>
        <taxon>Cephalotaceae</taxon>
        <taxon>Cephalotus</taxon>
    </lineage>
</organism>
<evidence type="ECO:0000313" key="1">
    <source>
        <dbReference type="EMBL" id="GAV88798.1"/>
    </source>
</evidence>
<dbReference type="Gene3D" id="3.60.10.10">
    <property type="entry name" value="Endonuclease/exonuclease/phosphatase"/>
    <property type="match status" value="1"/>
</dbReference>
<gene>
    <name evidence="1" type="ORF">CFOL_v3_32219</name>
</gene>
<sequence>QEIWTLLWALHGQMHKLWVFIGDFNEILRLSEKHGGGMNASWQIDQFRNALHDCGLVDMRCEGSGFTWNNGRRGLDFISARLDRSVCNWEWKVKFPMAVMFHTLTSILDHCAIVLCSQGRCRNTGCKRQT</sequence>
<dbReference type="OrthoDB" id="1001388at2759"/>
<comment type="caution">
    <text evidence="1">The sequence shown here is derived from an EMBL/GenBank/DDBJ whole genome shotgun (WGS) entry which is preliminary data.</text>
</comment>
<dbReference type="SUPFAM" id="SSF56219">
    <property type="entry name" value="DNase I-like"/>
    <property type="match status" value="1"/>
</dbReference>
<dbReference type="InParanoid" id="A0A1Q3D970"/>